<proteinExistence type="predicted"/>
<comment type="caution">
    <text evidence="2">The sequence shown here is derived from an EMBL/GenBank/DDBJ whole genome shotgun (WGS) entry which is preliminary data.</text>
</comment>
<keyword evidence="3" id="KW-1185">Reference proteome</keyword>
<sequence>MFALIFLCFRTARQRGRVLRPVAIRIVRHGYLLFPAQYILVGLLSATASYIPV</sequence>
<keyword evidence="1" id="KW-0472">Membrane</keyword>
<keyword evidence="1" id="KW-1133">Transmembrane helix</keyword>
<dbReference type="Proteomes" id="UP000242180">
    <property type="component" value="Unassembled WGS sequence"/>
</dbReference>
<accession>A0A1X2HN29</accession>
<protein>
    <submittedName>
        <fullName evidence="2">Uncharacterized protein</fullName>
    </submittedName>
</protein>
<feature type="transmembrane region" description="Helical" evidence="1">
    <location>
        <begin position="30"/>
        <end position="51"/>
    </location>
</feature>
<gene>
    <name evidence="2" type="ORF">BCR43DRAFT_485659</name>
</gene>
<organism evidence="2 3">
    <name type="scientific">Syncephalastrum racemosum</name>
    <name type="common">Filamentous fungus</name>
    <dbReference type="NCBI Taxonomy" id="13706"/>
    <lineage>
        <taxon>Eukaryota</taxon>
        <taxon>Fungi</taxon>
        <taxon>Fungi incertae sedis</taxon>
        <taxon>Mucoromycota</taxon>
        <taxon>Mucoromycotina</taxon>
        <taxon>Mucoromycetes</taxon>
        <taxon>Mucorales</taxon>
        <taxon>Syncephalastraceae</taxon>
        <taxon>Syncephalastrum</taxon>
    </lineage>
</organism>
<evidence type="ECO:0000313" key="2">
    <source>
        <dbReference type="EMBL" id="ORZ00702.1"/>
    </source>
</evidence>
<evidence type="ECO:0000313" key="3">
    <source>
        <dbReference type="Proteomes" id="UP000242180"/>
    </source>
</evidence>
<dbReference type="AlphaFoldDB" id="A0A1X2HN29"/>
<evidence type="ECO:0000256" key="1">
    <source>
        <dbReference type="SAM" id="Phobius"/>
    </source>
</evidence>
<dbReference type="EMBL" id="MCGN01000002">
    <property type="protein sequence ID" value="ORZ00702.1"/>
    <property type="molecule type" value="Genomic_DNA"/>
</dbReference>
<keyword evidence="1" id="KW-0812">Transmembrane</keyword>
<name>A0A1X2HN29_SYNRA</name>
<reference evidence="2 3" key="1">
    <citation type="submission" date="2016-07" db="EMBL/GenBank/DDBJ databases">
        <title>Pervasive Adenine N6-methylation of Active Genes in Fungi.</title>
        <authorList>
            <consortium name="DOE Joint Genome Institute"/>
            <person name="Mondo S.J."/>
            <person name="Dannebaum R.O."/>
            <person name="Kuo R.C."/>
            <person name="Labutti K."/>
            <person name="Haridas S."/>
            <person name="Kuo A."/>
            <person name="Salamov A."/>
            <person name="Ahrendt S.R."/>
            <person name="Lipzen A."/>
            <person name="Sullivan W."/>
            <person name="Andreopoulos W.B."/>
            <person name="Clum A."/>
            <person name="Lindquist E."/>
            <person name="Daum C."/>
            <person name="Ramamoorthy G.K."/>
            <person name="Gryganskyi A."/>
            <person name="Culley D."/>
            <person name="Magnuson J.K."/>
            <person name="James T.Y."/>
            <person name="O'Malley M.A."/>
            <person name="Stajich J.E."/>
            <person name="Spatafora J.W."/>
            <person name="Visel A."/>
            <person name="Grigoriev I.V."/>
        </authorList>
    </citation>
    <scope>NUCLEOTIDE SEQUENCE [LARGE SCALE GENOMIC DNA]</scope>
    <source>
        <strain evidence="2 3">NRRL 2496</strain>
    </source>
</reference>
<dbReference type="InParanoid" id="A0A1X2HN29"/>